<sequence length="320" mass="34817">MTNTLAELQFVDLYLGPDYCDIKGLKGTGGGRAAVPPELVEQIAKLREHCEEAYLAQGEPEFALVLDKVLFRVTMFPDLSGGHLFVLRRSTAELRSVATLGLPPHVIKVVLDKDAAGAILVAGKMAQGKTSTAGSIVRERTKLYGGISITIEHPVELPLQGVYGDGRIIQVPVVERDGGYREAIRRAMRSGADLMMIGEIRSAEPAEEVALASINGQFIISTIHGGSVVDAIERFQTYCKGLKNGNELMANGLAAVIHQELVEVPNQPHRRLNTSSLVIRDDDGVKTKIREGRISQLEQDVEDQSKRAQFNIQKLVGGRS</sequence>
<evidence type="ECO:0000313" key="6">
    <source>
        <dbReference type="Proteomes" id="UP000238655"/>
    </source>
</evidence>
<evidence type="ECO:0000259" key="4">
    <source>
        <dbReference type="Pfam" id="PF00437"/>
    </source>
</evidence>
<dbReference type="GO" id="GO:0005886">
    <property type="term" value="C:plasma membrane"/>
    <property type="evidence" value="ECO:0007669"/>
    <property type="project" value="TreeGrafter"/>
</dbReference>
<keyword evidence="3" id="KW-0067">ATP-binding</keyword>
<name>A0A2S5DM67_9BURK</name>
<gene>
    <name evidence="5" type="ORF">C3743_40070</name>
</gene>
<comment type="caution">
    <text evidence="5">The sequence shown here is derived from an EMBL/GenBank/DDBJ whole genome shotgun (WGS) entry which is preliminary data.</text>
</comment>
<feature type="domain" description="Bacterial type II secretion system protein E" evidence="4">
    <location>
        <begin position="63"/>
        <end position="267"/>
    </location>
</feature>
<dbReference type="Pfam" id="PF00437">
    <property type="entry name" value="T2SSE"/>
    <property type="match status" value="1"/>
</dbReference>
<keyword evidence="2" id="KW-0547">Nucleotide-binding</keyword>
<evidence type="ECO:0000256" key="1">
    <source>
        <dbReference type="ARBA" id="ARBA00006611"/>
    </source>
</evidence>
<dbReference type="SUPFAM" id="SSF52540">
    <property type="entry name" value="P-loop containing nucleoside triphosphate hydrolases"/>
    <property type="match status" value="1"/>
</dbReference>
<dbReference type="AlphaFoldDB" id="A0A2S5DM67"/>
<dbReference type="RefSeq" id="WP_105750066.1">
    <property type="nucleotide sequence ID" value="NZ_PQVP01000006.1"/>
</dbReference>
<dbReference type="GO" id="GO:0005524">
    <property type="term" value="F:ATP binding"/>
    <property type="evidence" value="ECO:0007669"/>
    <property type="project" value="UniProtKB-KW"/>
</dbReference>
<dbReference type="EMBL" id="PQVP01000006">
    <property type="protein sequence ID" value="POZ80178.1"/>
    <property type="molecule type" value="Genomic_DNA"/>
</dbReference>
<dbReference type="Proteomes" id="UP000238655">
    <property type="component" value="Unassembled WGS sequence"/>
</dbReference>
<proteinExistence type="inferred from homology"/>
<dbReference type="InterPro" id="IPR001482">
    <property type="entry name" value="T2SS/T4SS_dom"/>
</dbReference>
<protein>
    <submittedName>
        <fullName evidence="5">Twitching motility protein PilT</fullName>
    </submittedName>
</protein>
<reference evidence="5 6" key="1">
    <citation type="submission" date="2018-01" db="EMBL/GenBank/DDBJ databases">
        <title>Successful Treatment of Persistent Burkholderia cepacia Bacteremia with Ceftazidime-Avibactam.</title>
        <authorList>
            <person name="Tamma P."/>
            <person name="Fan Y."/>
            <person name="Bergman Y."/>
            <person name="Sick-Samuels A."/>
            <person name="Hsu A."/>
            <person name="Timp W."/>
            <person name="Simner P."/>
        </authorList>
    </citation>
    <scope>NUCLEOTIDE SEQUENCE [LARGE SCALE GENOMIC DNA]</scope>
    <source>
        <strain evidence="5 6">170816</strain>
    </source>
</reference>
<organism evidence="5 6">
    <name type="scientific">Burkholderia contaminans</name>
    <dbReference type="NCBI Taxonomy" id="488447"/>
    <lineage>
        <taxon>Bacteria</taxon>
        <taxon>Pseudomonadati</taxon>
        <taxon>Pseudomonadota</taxon>
        <taxon>Betaproteobacteria</taxon>
        <taxon>Burkholderiales</taxon>
        <taxon>Burkholderiaceae</taxon>
        <taxon>Burkholderia</taxon>
        <taxon>Burkholderia cepacia complex</taxon>
    </lineage>
</organism>
<dbReference type="PANTHER" id="PTHR30258:SF3">
    <property type="entry name" value="SLL1921 PROTEIN"/>
    <property type="match status" value="1"/>
</dbReference>
<comment type="similarity">
    <text evidence="1">Belongs to the GSP E family.</text>
</comment>
<evidence type="ECO:0000313" key="5">
    <source>
        <dbReference type="EMBL" id="POZ80178.1"/>
    </source>
</evidence>
<accession>A0A2S5DM67</accession>
<dbReference type="GO" id="GO:0016887">
    <property type="term" value="F:ATP hydrolysis activity"/>
    <property type="evidence" value="ECO:0007669"/>
    <property type="project" value="TreeGrafter"/>
</dbReference>
<evidence type="ECO:0000256" key="3">
    <source>
        <dbReference type="ARBA" id="ARBA00022840"/>
    </source>
</evidence>
<dbReference type="Gene3D" id="3.40.50.300">
    <property type="entry name" value="P-loop containing nucleotide triphosphate hydrolases"/>
    <property type="match status" value="1"/>
</dbReference>
<evidence type="ECO:0000256" key="2">
    <source>
        <dbReference type="ARBA" id="ARBA00022741"/>
    </source>
</evidence>
<dbReference type="PANTHER" id="PTHR30258">
    <property type="entry name" value="TYPE II SECRETION SYSTEM PROTEIN GSPE-RELATED"/>
    <property type="match status" value="1"/>
</dbReference>
<dbReference type="InterPro" id="IPR027417">
    <property type="entry name" value="P-loop_NTPase"/>
</dbReference>